<protein>
    <submittedName>
        <fullName evidence="2">Uncharacterized protein</fullName>
    </submittedName>
</protein>
<feature type="region of interest" description="Disordered" evidence="1">
    <location>
        <begin position="52"/>
        <end position="71"/>
    </location>
</feature>
<dbReference type="KEGG" id="esj:SJ05684_c21550"/>
<organism evidence="2 3">
    <name type="scientific">Sinorhizobium sojae CCBAU 05684</name>
    <dbReference type="NCBI Taxonomy" id="716928"/>
    <lineage>
        <taxon>Bacteria</taxon>
        <taxon>Pseudomonadati</taxon>
        <taxon>Pseudomonadota</taxon>
        <taxon>Alphaproteobacteria</taxon>
        <taxon>Hyphomicrobiales</taxon>
        <taxon>Rhizobiaceae</taxon>
        <taxon>Sinorhizobium/Ensifer group</taxon>
        <taxon>Sinorhizobium</taxon>
    </lineage>
</organism>
<proteinExistence type="predicted"/>
<evidence type="ECO:0000256" key="1">
    <source>
        <dbReference type="SAM" id="MobiDB-lite"/>
    </source>
</evidence>
<keyword evidence="3" id="KW-1185">Reference proteome</keyword>
<sequence length="71" mass="8515">MYMSKFEKGDHLRLTAKIVKVWESGLLTLHLRGYEHPVSIHEKYLDDVEIVRRPKEPKARNRRKPLYDKPT</sequence>
<dbReference type="EMBL" id="CP023067">
    <property type="protein sequence ID" value="ASY63596.1"/>
    <property type="molecule type" value="Genomic_DNA"/>
</dbReference>
<gene>
    <name evidence="2" type="ORF">SJ05684_c21550</name>
</gene>
<name>A0A249PCP1_9HYPH</name>
<reference evidence="2 3" key="1">
    <citation type="submission" date="2017-08" db="EMBL/GenBank/DDBJ databases">
        <title>Multipartite genome sequences of Sinorhizobium species nodulating soybeans.</title>
        <authorList>
            <person name="Tian C.F."/>
        </authorList>
    </citation>
    <scope>NUCLEOTIDE SEQUENCE [LARGE SCALE GENOMIC DNA]</scope>
    <source>
        <strain evidence="2 3">CCBAU 05684</strain>
    </source>
</reference>
<accession>A0A249PCP1</accession>
<dbReference type="Proteomes" id="UP000217211">
    <property type="component" value="Chromosome"/>
</dbReference>
<evidence type="ECO:0000313" key="2">
    <source>
        <dbReference type="EMBL" id="ASY63596.1"/>
    </source>
</evidence>
<dbReference type="AlphaFoldDB" id="A0A249PCP1"/>
<evidence type="ECO:0000313" key="3">
    <source>
        <dbReference type="Proteomes" id="UP000217211"/>
    </source>
</evidence>